<evidence type="ECO:0000313" key="2">
    <source>
        <dbReference type="Proteomes" id="UP000664628"/>
    </source>
</evidence>
<keyword evidence="2" id="KW-1185">Reference proteome</keyword>
<dbReference type="Proteomes" id="UP000664628">
    <property type="component" value="Unassembled WGS sequence"/>
</dbReference>
<protein>
    <submittedName>
        <fullName evidence="1">Uncharacterized protein</fullName>
    </submittedName>
</protein>
<dbReference type="EMBL" id="JAFMYW010000005">
    <property type="protein sequence ID" value="MBO0950596.1"/>
    <property type="molecule type" value="Genomic_DNA"/>
</dbReference>
<name>A0ABS3JMH6_9BACT</name>
<gene>
    <name evidence="1" type="ORF">J2I46_18520</name>
</gene>
<reference evidence="1 2" key="1">
    <citation type="submission" date="2021-03" db="EMBL/GenBank/DDBJ databases">
        <title>Fibrella sp. HMF5405 genome sequencing and assembly.</title>
        <authorList>
            <person name="Kang H."/>
            <person name="Kim H."/>
            <person name="Bae S."/>
            <person name="Joh K."/>
        </authorList>
    </citation>
    <scope>NUCLEOTIDE SEQUENCE [LARGE SCALE GENOMIC DNA]</scope>
    <source>
        <strain evidence="1 2">HMF5405</strain>
    </source>
</reference>
<accession>A0ABS3JMH6</accession>
<dbReference type="RefSeq" id="WP_207330530.1">
    <property type="nucleotide sequence ID" value="NZ_JAFMYW010000005.1"/>
</dbReference>
<organism evidence="1 2">
    <name type="scientific">Fibrella forsythiae</name>
    <dbReference type="NCBI Taxonomy" id="2817061"/>
    <lineage>
        <taxon>Bacteria</taxon>
        <taxon>Pseudomonadati</taxon>
        <taxon>Bacteroidota</taxon>
        <taxon>Cytophagia</taxon>
        <taxon>Cytophagales</taxon>
        <taxon>Spirosomataceae</taxon>
        <taxon>Fibrella</taxon>
    </lineage>
</organism>
<comment type="caution">
    <text evidence="1">The sequence shown here is derived from an EMBL/GenBank/DDBJ whole genome shotgun (WGS) entry which is preliminary data.</text>
</comment>
<evidence type="ECO:0000313" key="1">
    <source>
        <dbReference type="EMBL" id="MBO0950596.1"/>
    </source>
</evidence>
<proteinExistence type="predicted"/>
<sequence>MKNVEKYAMSDIDDQILFSIDCIAALFWDYSDDDVHYLRNSSKNIDYVWKAYIDISDDTYKALWKAWLSKFNTDSKRIISEYAILKYNET</sequence>